<dbReference type="Gene3D" id="3.40.50.300">
    <property type="entry name" value="P-loop containing nucleotide triphosphate hydrolases"/>
    <property type="match status" value="1"/>
</dbReference>
<evidence type="ECO:0000256" key="8">
    <source>
        <dbReference type="HAMAP-Rule" id="MF_00165"/>
    </source>
</evidence>
<comment type="similarity">
    <text evidence="1 8">Belongs to the thymidylate kinase family.</text>
</comment>
<dbReference type="GO" id="GO:0006227">
    <property type="term" value="P:dUDP biosynthetic process"/>
    <property type="evidence" value="ECO:0007669"/>
    <property type="project" value="TreeGrafter"/>
</dbReference>
<dbReference type="PANTHER" id="PTHR10344:SF4">
    <property type="entry name" value="UMP-CMP KINASE 2, MITOCHONDRIAL"/>
    <property type="match status" value="1"/>
</dbReference>
<dbReference type="HAMAP" id="MF_00165">
    <property type="entry name" value="Thymidylate_kinase"/>
    <property type="match status" value="1"/>
</dbReference>
<dbReference type="InterPro" id="IPR027417">
    <property type="entry name" value="P-loop_NTPase"/>
</dbReference>
<dbReference type="NCBIfam" id="TIGR00041">
    <property type="entry name" value="DTMP_kinase"/>
    <property type="match status" value="1"/>
</dbReference>
<organism evidence="10 11">
    <name type="scientific">Helicobacter apodemus</name>
    <dbReference type="NCBI Taxonomy" id="135569"/>
    <lineage>
        <taxon>Bacteria</taxon>
        <taxon>Pseudomonadati</taxon>
        <taxon>Campylobacterota</taxon>
        <taxon>Epsilonproteobacteria</taxon>
        <taxon>Campylobacterales</taxon>
        <taxon>Helicobacteraceae</taxon>
        <taxon>Helicobacter</taxon>
    </lineage>
</organism>
<dbReference type="GO" id="GO:0004798">
    <property type="term" value="F:dTMP kinase activity"/>
    <property type="evidence" value="ECO:0007669"/>
    <property type="project" value="UniProtKB-UniRule"/>
</dbReference>
<dbReference type="GO" id="GO:0006235">
    <property type="term" value="P:dTTP biosynthetic process"/>
    <property type="evidence" value="ECO:0007669"/>
    <property type="project" value="UniProtKB-UniRule"/>
</dbReference>
<protein>
    <recommendedName>
        <fullName evidence="8">Thymidylate kinase</fullName>
        <ecNumber evidence="8">2.7.4.9</ecNumber>
    </recommendedName>
    <alternativeName>
        <fullName evidence="8">dTMP kinase</fullName>
    </alternativeName>
</protein>
<evidence type="ECO:0000256" key="3">
    <source>
        <dbReference type="ARBA" id="ARBA00022727"/>
    </source>
</evidence>
<dbReference type="PANTHER" id="PTHR10344">
    <property type="entry name" value="THYMIDYLATE KINASE"/>
    <property type="match status" value="1"/>
</dbReference>
<dbReference type="EMBL" id="CP021886">
    <property type="protein sequence ID" value="AWI33498.1"/>
    <property type="molecule type" value="Genomic_DNA"/>
</dbReference>
<reference evidence="10 11" key="1">
    <citation type="submission" date="2017-06" db="EMBL/GenBank/DDBJ databases">
        <title>Complete genome of Helicobacter apodemus.</title>
        <authorList>
            <person name="Cho S."/>
        </authorList>
    </citation>
    <scope>NUCLEOTIDE SEQUENCE [LARGE SCALE GENOMIC DNA]</scope>
    <source>
        <strain evidence="11">SNUVETPUB-15-01</strain>
    </source>
</reference>
<evidence type="ECO:0000256" key="1">
    <source>
        <dbReference type="ARBA" id="ARBA00009776"/>
    </source>
</evidence>
<name>A0A2U8FBV8_9HELI</name>
<comment type="catalytic activity">
    <reaction evidence="7 8">
        <text>dTMP + ATP = dTDP + ADP</text>
        <dbReference type="Rhea" id="RHEA:13517"/>
        <dbReference type="ChEBI" id="CHEBI:30616"/>
        <dbReference type="ChEBI" id="CHEBI:58369"/>
        <dbReference type="ChEBI" id="CHEBI:63528"/>
        <dbReference type="ChEBI" id="CHEBI:456216"/>
        <dbReference type="EC" id="2.7.4.9"/>
    </reaction>
</comment>
<keyword evidence="6 8" id="KW-0067">ATP-binding</keyword>
<sequence>MYVALEGVDTSGKSTQIQALKNIFKEAVFTFEPGATEIGEKLREILLEDSIFLDSRAEMLLFLADRAELIAKVIKPNLHKLVISDRSLISGMAYAKDFDLRVLKTFNLFATQGILPNKVVFLELQEEELKKRLSHKKNDKIELRGLKQLLESQKRFKCVIQDLSLQALILDGSLPREEITQKIITFIEE</sequence>
<keyword evidence="4 8" id="KW-0547">Nucleotide-binding</keyword>
<dbReference type="KEGG" id="had:CDV25_01055"/>
<dbReference type="EC" id="2.7.4.9" evidence="8"/>
<keyword evidence="3 8" id="KW-0545">Nucleotide biosynthesis</keyword>
<evidence type="ECO:0000256" key="4">
    <source>
        <dbReference type="ARBA" id="ARBA00022741"/>
    </source>
</evidence>
<evidence type="ECO:0000256" key="5">
    <source>
        <dbReference type="ARBA" id="ARBA00022777"/>
    </source>
</evidence>
<dbReference type="Proteomes" id="UP000244890">
    <property type="component" value="Chromosome"/>
</dbReference>
<evidence type="ECO:0000259" key="9">
    <source>
        <dbReference type="Pfam" id="PF02223"/>
    </source>
</evidence>
<evidence type="ECO:0000313" key="10">
    <source>
        <dbReference type="EMBL" id="AWI33498.1"/>
    </source>
</evidence>
<dbReference type="CDD" id="cd01672">
    <property type="entry name" value="TMPK"/>
    <property type="match status" value="1"/>
</dbReference>
<dbReference type="GO" id="GO:0005829">
    <property type="term" value="C:cytosol"/>
    <property type="evidence" value="ECO:0007669"/>
    <property type="project" value="TreeGrafter"/>
</dbReference>
<evidence type="ECO:0000256" key="6">
    <source>
        <dbReference type="ARBA" id="ARBA00022840"/>
    </source>
</evidence>
<comment type="function">
    <text evidence="8">Phosphorylation of dTMP to form dTDP in both de novo and salvage pathways of dTTP synthesis.</text>
</comment>
<dbReference type="RefSeq" id="WP_108910394.1">
    <property type="nucleotide sequence ID" value="NZ_CP021886.1"/>
</dbReference>
<gene>
    <name evidence="8" type="primary">tmk</name>
    <name evidence="10" type="ORF">CDV25_01055</name>
</gene>
<evidence type="ECO:0000256" key="7">
    <source>
        <dbReference type="ARBA" id="ARBA00048743"/>
    </source>
</evidence>
<feature type="binding site" evidence="8">
    <location>
        <begin position="7"/>
        <end position="14"/>
    </location>
    <ligand>
        <name>ATP</name>
        <dbReference type="ChEBI" id="CHEBI:30616"/>
    </ligand>
</feature>
<dbReference type="InterPro" id="IPR018094">
    <property type="entry name" value="Thymidylate_kinase"/>
</dbReference>
<accession>A0A2U8FBV8</accession>
<dbReference type="GO" id="GO:0006233">
    <property type="term" value="P:dTDP biosynthetic process"/>
    <property type="evidence" value="ECO:0007669"/>
    <property type="project" value="InterPro"/>
</dbReference>
<dbReference type="Pfam" id="PF02223">
    <property type="entry name" value="Thymidylate_kin"/>
    <property type="match status" value="1"/>
</dbReference>
<dbReference type="GO" id="GO:0005524">
    <property type="term" value="F:ATP binding"/>
    <property type="evidence" value="ECO:0007669"/>
    <property type="project" value="UniProtKB-UniRule"/>
</dbReference>
<feature type="domain" description="Thymidylate kinase-like" evidence="9">
    <location>
        <begin position="5"/>
        <end position="183"/>
    </location>
</feature>
<dbReference type="AlphaFoldDB" id="A0A2U8FBV8"/>
<dbReference type="OrthoDB" id="9774907at2"/>
<evidence type="ECO:0000313" key="11">
    <source>
        <dbReference type="Proteomes" id="UP000244890"/>
    </source>
</evidence>
<dbReference type="SUPFAM" id="SSF52540">
    <property type="entry name" value="P-loop containing nucleoside triphosphate hydrolases"/>
    <property type="match status" value="1"/>
</dbReference>
<dbReference type="InterPro" id="IPR039430">
    <property type="entry name" value="Thymidylate_kin-like_dom"/>
</dbReference>
<evidence type="ECO:0000256" key="2">
    <source>
        <dbReference type="ARBA" id="ARBA00022679"/>
    </source>
</evidence>
<keyword evidence="5 8" id="KW-0418">Kinase</keyword>
<keyword evidence="2 8" id="KW-0808">Transferase</keyword>
<proteinExistence type="inferred from homology"/>